<name>A0A934INA4_9HYPH</name>
<dbReference type="AlphaFoldDB" id="A0A934INA4"/>
<dbReference type="GO" id="GO:0008677">
    <property type="term" value="F:2-dehydropantoate 2-reductase activity"/>
    <property type="evidence" value="ECO:0007669"/>
    <property type="project" value="UniProtKB-EC"/>
</dbReference>
<reference evidence="9" key="1">
    <citation type="submission" date="2020-12" db="EMBL/GenBank/DDBJ databases">
        <title>Bacterial taxonomy.</title>
        <authorList>
            <person name="Pan X."/>
        </authorList>
    </citation>
    <scope>NUCLEOTIDE SEQUENCE</scope>
    <source>
        <strain evidence="9">B2012</strain>
    </source>
</reference>
<dbReference type="SUPFAM" id="SSF48179">
    <property type="entry name" value="6-phosphogluconate dehydrogenase C-terminal domain-like"/>
    <property type="match status" value="1"/>
</dbReference>
<dbReference type="Gene3D" id="1.10.1040.10">
    <property type="entry name" value="N-(1-d-carboxylethyl)-l-norvaline Dehydrogenase, domain 2"/>
    <property type="match status" value="1"/>
</dbReference>
<evidence type="ECO:0000256" key="3">
    <source>
        <dbReference type="ARBA" id="ARBA00019465"/>
    </source>
</evidence>
<comment type="pathway">
    <text evidence="1">Cofactor biosynthesis; (R)-pantothenate biosynthesis; (R)-pantoate from 3-methyl-2-oxobutanoate: step 2/2.</text>
</comment>
<dbReference type="Proteomes" id="UP000609531">
    <property type="component" value="Unassembled WGS sequence"/>
</dbReference>
<feature type="domain" description="Ketopantoate reductase C-terminal" evidence="8">
    <location>
        <begin position="201"/>
        <end position="317"/>
    </location>
</feature>
<dbReference type="PANTHER" id="PTHR21708">
    <property type="entry name" value="PROBABLE 2-DEHYDROPANTOATE 2-REDUCTASE"/>
    <property type="match status" value="1"/>
</dbReference>
<keyword evidence="10" id="KW-1185">Reference proteome</keyword>
<evidence type="ECO:0000313" key="9">
    <source>
        <dbReference type="EMBL" id="MBJ3775596.1"/>
    </source>
</evidence>
<organism evidence="9 10">
    <name type="scientific">Acuticoccus mangrovi</name>
    <dbReference type="NCBI Taxonomy" id="2796142"/>
    <lineage>
        <taxon>Bacteria</taxon>
        <taxon>Pseudomonadati</taxon>
        <taxon>Pseudomonadota</taxon>
        <taxon>Alphaproteobacteria</taxon>
        <taxon>Hyphomicrobiales</taxon>
        <taxon>Amorphaceae</taxon>
        <taxon>Acuticoccus</taxon>
    </lineage>
</organism>
<dbReference type="InterPro" id="IPR013752">
    <property type="entry name" value="KPA_reductase"/>
</dbReference>
<dbReference type="Pfam" id="PF02558">
    <property type="entry name" value="ApbA"/>
    <property type="match status" value="1"/>
</dbReference>
<protein>
    <recommendedName>
        <fullName evidence="3">2-dehydropantoate 2-reductase</fullName>
        <ecNumber evidence="2">1.1.1.169</ecNumber>
    </recommendedName>
    <alternativeName>
        <fullName evidence="5">Ketopantoate reductase</fullName>
    </alternativeName>
</protein>
<dbReference type="PANTHER" id="PTHR21708:SF45">
    <property type="entry name" value="2-DEHYDROPANTOATE 2-REDUCTASE"/>
    <property type="match status" value="1"/>
</dbReference>
<comment type="catalytic activity">
    <reaction evidence="6">
        <text>(R)-pantoate + NADP(+) = 2-dehydropantoate + NADPH + H(+)</text>
        <dbReference type="Rhea" id="RHEA:16233"/>
        <dbReference type="ChEBI" id="CHEBI:11561"/>
        <dbReference type="ChEBI" id="CHEBI:15378"/>
        <dbReference type="ChEBI" id="CHEBI:15980"/>
        <dbReference type="ChEBI" id="CHEBI:57783"/>
        <dbReference type="ChEBI" id="CHEBI:58349"/>
        <dbReference type="EC" id="1.1.1.169"/>
    </reaction>
</comment>
<dbReference type="InterPro" id="IPR051402">
    <property type="entry name" value="KPR-Related"/>
</dbReference>
<dbReference type="GO" id="GO:0005737">
    <property type="term" value="C:cytoplasm"/>
    <property type="evidence" value="ECO:0007669"/>
    <property type="project" value="TreeGrafter"/>
</dbReference>
<dbReference type="SUPFAM" id="SSF51735">
    <property type="entry name" value="NAD(P)-binding Rossmann-fold domains"/>
    <property type="match status" value="1"/>
</dbReference>
<dbReference type="Gene3D" id="3.40.50.720">
    <property type="entry name" value="NAD(P)-binding Rossmann-like Domain"/>
    <property type="match status" value="1"/>
</dbReference>
<dbReference type="InterPro" id="IPR013332">
    <property type="entry name" value="KPR_N"/>
</dbReference>
<dbReference type="EC" id="1.1.1.169" evidence="2"/>
<evidence type="ECO:0000256" key="6">
    <source>
        <dbReference type="ARBA" id="ARBA00048793"/>
    </source>
</evidence>
<accession>A0A934INA4</accession>
<dbReference type="RefSeq" id="WP_198881477.1">
    <property type="nucleotide sequence ID" value="NZ_JAEKJA010000005.1"/>
</dbReference>
<evidence type="ECO:0000256" key="5">
    <source>
        <dbReference type="ARBA" id="ARBA00032024"/>
    </source>
</evidence>
<feature type="domain" description="Ketopantoate reductase N-terminal" evidence="7">
    <location>
        <begin position="3"/>
        <end position="106"/>
    </location>
</feature>
<evidence type="ECO:0000259" key="7">
    <source>
        <dbReference type="Pfam" id="PF02558"/>
    </source>
</evidence>
<dbReference type="GO" id="GO:0015940">
    <property type="term" value="P:pantothenate biosynthetic process"/>
    <property type="evidence" value="ECO:0007669"/>
    <property type="project" value="UniProtKB-KW"/>
</dbReference>
<keyword evidence="4" id="KW-0566">Pantothenate biosynthesis</keyword>
<dbReference type="InterPro" id="IPR008927">
    <property type="entry name" value="6-PGluconate_DH-like_C_sf"/>
</dbReference>
<evidence type="ECO:0000256" key="2">
    <source>
        <dbReference type="ARBA" id="ARBA00013014"/>
    </source>
</evidence>
<evidence type="ECO:0000259" key="8">
    <source>
        <dbReference type="Pfam" id="PF08546"/>
    </source>
</evidence>
<sequence>MRICIFGAGATGGHMAVRLGAAGHDVSVVARGPQLEAIRANGLTLLSGDERVHHVPTASDRPADLGQQDAVLVMTKATALPAIAETEALAPLVGPDTAVVFLQNGMAWWYPVGLPAGHRAPPDLPLFGLVDPFVRQIGVERLVGGIILSANEVEEPGVIRNPSMRNMLRFGTVAGGPLPMADALGEALTASGVTVPKGDDARLVMWTKLIQNLAGSSLCLGTGDLISSCREDEELIPVYQAMVREGMAIAAAYGYPLDIDVEAMQRGLPVHKPSILQDYELGRPMEVREMQEAPVAFARAAGVPVPMLQAVMAIARRRAILKGLRPE</sequence>
<dbReference type="InterPro" id="IPR036291">
    <property type="entry name" value="NAD(P)-bd_dom_sf"/>
</dbReference>
<evidence type="ECO:0000313" key="10">
    <source>
        <dbReference type="Proteomes" id="UP000609531"/>
    </source>
</evidence>
<comment type="caution">
    <text evidence="9">The sequence shown here is derived from an EMBL/GenBank/DDBJ whole genome shotgun (WGS) entry which is preliminary data.</text>
</comment>
<proteinExistence type="predicted"/>
<gene>
    <name evidence="9" type="ORF">JCR33_07870</name>
</gene>
<dbReference type="InterPro" id="IPR013328">
    <property type="entry name" value="6PGD_dom2"/>
</dbReference>
<dbReference type="EMBL" id="JAEKJA010000005">
    <property type="protein sequence ID" value="MBJ3775596.1"/>
    <property type="molecule type" value="Genomic_DNA"/>
</dbReference>
<evidence type="ECO:0000256" key="1">
    <source>
        <dbReference type="ARBA" id="ARBA00004994"/>
    </source>
</evidence>
<evidence type="ECO:0000256" key="4">
    <source>
        <dbReference type="ARBA" id="ARBA00022655"/>
    </source>
</evidence>
<dbReference type="Pfam" id="PF08546">
    <property type="entry name" value="ApbA_C"/>
    <property type="match status" value="1"/>
</dbReference>